<protein>
    <recommendedName>
        <fullName evidence="2">DUF551 domain-containing protein</fullName>
    </recommendedName>
</protein>
<name>A0A0F9Q1Z7_9ZZZZ</name>
<reference evidence="1" key="1">
    <citation type="journal article" date="2015" name="Nature">
        <title>Complex archaea that bridge the gap between prokaryotes and eukaryotes.</title>
        <authorList>
            <person name="Spang A."/>
            <person name="Saw J.H."/>
            <person name="Jorgensen S.L."/>
            <person name="Zaremba-Niedzwiedzka K."/>
            <person name="Martijn J."/>
            <person name="Lind A.E."/>
            <person name="van Eijk R."/>
            <person name="Schleper C."/>
            <person name="Guy L."/>
            <person name="Ettema T.J."/>
        </authorList>
    </citation>
    <scope>NUCLEOTIDE SEQUENCE</scope>
</reference>
<evidence type="ECO:0008006" key="2">
    <source>
        <dbReference type="Google" id="ProtNLM"/>
    </source>
</evidence>
<sequence>MGIYINPSEQTKEQWLEEYAVETLTPKYPPTEGLTLICLVENNLFTAAGVIFDRNEWEAFNEPHDLRLRRWFTAPVSEVDEVAD</sequence>
<dbReference type="AlphaFoldDB" id="A0A0F9Q1Z7"/>
<comment type="caution">
    <text evidence="1">The sequence shown here is derived from an EMBL/GenBank/DDBJ whole genome shotgun (WGS) entry which is preliminary data.</text>
</comment>
<proteinExistence type="predicted"/>
<accession>A0A0F9Q1Z7</accession>
<evidence type="ECO:0000313" key="1">
    <source>
        <dbReference type="EMBL" id="KKM99427.1"/>
    </source>
</evidence>
<dbReference type="EMBL" id="LAZR01005498">
    <property type="protein sequence ID" value="KKM99427.1"/>
    <property type="molecule type" value="Genomic_DNA"/>
</dbReference>
<gene>
    <name evidence="1" type="ORF">LCGC14_1147950</name>
</gene>
<organism evidence="1">
    <name type="scientific">marine sediment metagenome</name>
    <dbReference type="NCBI Taxonomy" id="412755"/>
    <lineage>
        <taxon>unclassified sequences</taxon>
        <taxon>metagenomes</taxon>
        <taxon>ecological metagenomes</taxon>
    </lineage>
</organism>